<dbReference type="AlphaFoldDB" id="A0A2C9D784"/>
<accession>A0A2C9D784</accession>
<proteinExistence type="predicted"/>
<dbReference type="InterPro" id="IPR009354">
    <property type="entry name" value="Usg"/>
</dbReference>
<dbReference type="KEGG" id="hdi:HDIA_2562"/>
<dbReference type="RefSeq" id="WP_099556527.1">
    <property type="nucleotide sequence ID" value="NZ_LT960614.1"/>
</dbReference>
<evidence type="ECO:0000313" key="2">
    <source>
        <dbReference type="Proteomes" id="UP000223606"/>
    </source>
</evidence>
<sequence>MVSSDFLRQIDGYGLTTAKILYRLPDFPAILQSYVWQHYDLAPEFPELRRFLDFWQEKLEGPLHSVQVGHKRLIGPNEWRAFDADYMLH</sequence>
<protein>
    <submittedName>
        <fullName evidence="1">Usg protein, probable subunit of phosphoribosylanthranilate isomerase</fullName>
    </submittedName>
</protein>
<gene>
    <name evidence="1" type="ORF">HDIA_2562</name>
</gene>
<reference evidence="2" key="1">
    <citation type="submission" date="2017-09" db="EMBL/GenBank/DDBJ databases">
        <title>Genome sequence of Nannocystis excedens DSM 71.</title>
        <authorList>
            <person name="Blom J."/>
        </authorList>
    </citation>
    <scope>NUCLEOTIDE SEQUENCE [LARGE SCALE GENOMIC DNA]</scope>
    <source>
        <strain evidence="2">type strain: E19</strain>
    </source>
</reference>
<dbReference type="OrthoDB" id="9811054at2"/>
<dbReference type="Proteomes" id="UP000223606">
    <property type="component" value="Chromosome 1"/>
</dbReference>
<organism evidence="1 2">
    <name type="scientific">Hartmannibacter diazotrophicus</name>
    <dbReference type="NCBI Taxonomy" id="1482074"/>
    <lineage>
        <taxon>Bacteria</taxon>
        <taxon>Pseudomonadati</taxon>
        <taxon>Pseudomonadota</taxon>
        <taxon>Alphaproteobacteria</taxon>
        <taxon>Hyphomicrobiales</taxon>
        <taxon>Pleomorphomonadaceae</taxon>
        <taxon>Hartmannibacter</taxon>
    </lineage>
</organism>
<name>A0A2C9D784_9HYPH</name>
<dbReference type="Pfam" id="PF06233">
    <property type="entry name" value="Usg"/>
    <property type="match status" value="1"/>
</dbReference>
<dbReference type="GO" id="GO:0016853">
    <property type="term" value="F:isomerase activity"/>
    <property type="evidence" value="ECO:0007669"/>
    <property type="project" value="UniProtKB-KW"/>
</dbReference>
<keyword evidence="1" id="KW-0413">Isomerase</keyword>
<keyword evidence="2" id="KW-1185">Reference proteome</keyword>
<evidence type="ECO:0000313" key="1">
    <source>
        <dbReference type="EMBL" id="SON56103.1"/>
    </source>
</evidence>
<dbReference type="EMBL" id="LT960614">
    <property type="protein sequence ID" value="SON56103.1"/>
    <property type="molecule type" value="Genomic_DNA"/>
</dbReference>